<evidence type="ECO:0000313" key="2">
    <source>
        <dbReference type="Proteomes" id="UP000050786"/>
    </source>
</evidence>
<dbReference type="AlphaFoldDB" id="A0A0N7LNK7"/>
<reference evidence="2" key="1">
    <citation type="submission" date="2015-09" db="EMBL/GenBank/DDBJ databases">
        <authorList>
            <person name="Rodrigo-Torres L."/>
            <person name="Arahal D.R."/>
        </authorList>
    </citation>
    <scope>NUCLEOTIDE SEQUENCE [LARGE SCALE GENOMIC DNA]</scope>
    <source>
        <strain evidence="2">CECT 4293</strain>
    </source>
</reference>
<evidence type="ECO:0000313" key="1">
    <source>
        <dbReference type="EMBL" id="CUH42692.1"/>
    </source>
</evidence>
<name>A0A0N7LNK7_9RHOB</name>
<dbReference type="RefSeq" id="WP_058272755.1">
    <property type="nucleotide sequence ID" value="NZ_CYPS01000023.1"/>
</dbReference>
<keyword evidence="2" id="KW-1185">Reference proteome</keyword>
<protein>
    <recommendedName>
        <fullName evidence="3">DUF707 domain-containing protein</fullName>
    </recommendedName>
</protein>
<proteinExistence type="predicted"/>
<sequence>MKNSLVVVRAGNKSLHHRWQEIPYEDRTYDLLISYFSDEAFAAFKPEPGVEAVLVKGGKWDGLFKTLADRDLDKYDYYWLPDDDLDISATDVNALFDAMQVHGLRIAQPSLTPESYFSHFVFSQCPGFVLRYTNYIEIMAPCLHKDILKKALPLFQGTMSGYGLDYIWCRWVEAGAFRTAILDEIAMHHTRPIGKNLKAAMAESNNLSSEEEEAVLKQMFDLSRRTVPVVFAAILQGGQPISGRLQLGWHMCRAWMSVLPKFRSASEARSGIFKIARRQLIKPLDMTTISMKQESP</sequence>
<evidence type="ECO:0008006" key="3">
    <source>
        <dbReference type="Google" id="ProtNLM"/>
    </source>
</evidence>
<dbReference type="Proteomes" id="UP000050786">
    <property type="component" value="Unassembled WGS sequence"/>
</dbReference>
<accession>A0A0N7LNK7</accession>
<dbReference type="EMBL" id="CYPS01000023">
    <property type="protein sequence ID" value="CUH42692.1"/>
    <property type="molecule type" value="Genomic_DNA"/>
</dbReference>
<organism evidence="1 2">
    <name type="scientific">Ruegeria atlantica</name>
    <dbReference type="NCBI Taxonomy" id="81569"/>
    <lineage>
        <taxon>Bacteria</taxon>
        <taxon>Pseudomonadati</taxon>
        <taxon>Pseudomonadota</taxon>
        <taxon>Alphaproteobacteria</taxon>
        <taxon>Rhodobacterales</taxon>
        <taxon>Roseobacteraceae</taxon>
        <taxon>Ruegeria</taxon>
    </lineage>
</organism>
<gene>
    <name evidence="1" type="ORF">RUM4293_01581</name>
</gene>